<dbReference type="SMART" id="SM00382">
    <property type="entry name" value="AAA"/>
    <property type="match status" value="1"/>
</dbReference>
<comment type="similarity">
    <text evidence="1">Belongs to the ABC transporter superfamily.</text>
</comment>
<dbReference type="Proteomes" id="UP000581087">
    <property type="component" value="Unassembled WGS sequence"/>
</dbReference>
<reference evidence="7 8" key="1">
    <citation type="submission" date="2019-01" db="EMBL/GenBank/DDBJ databases">
        <title>Agromyces.</title>
        <authorList>
            <person name="Li J."/>
        </authorList>
    </citation>
    <scope>NUCLEOTIDE SEQUENCE [LARGE SCALE GENOMIC DNA]</scope>
    <source>
        <strain evidence="7 8">DSM 23870</strain>
    </source>
</reference>
<organism evidence="7 8">
    <name type="scientific">Agromyces atrinae</name>
    <dbReference type="NCBI Taxonomy" id="592376"/>
    <lineage>
        <taxon>Bacteria</taxon>
        <taxon>Bacillati</taxon>
        <taxon>Actinomycetota</taxon>
        <taxon>Actinomycetes</taxon>
        <taxon>Micrococcales</taxon>
        <taxon>Microbacteriaceae</taxon>
        <taxon>Agromyces</taxon>
    </lineage>
</organism>
<evidence type="ECO:0000313" key="7">
    <source>
        <dbReference type="EMBL" id="RXZ87665.1"/>
    </source>
</evidence>
<keyword evidence="2" id="KW-0813">Transport</keyword>
<sequence>MIMVLSASVRGAVVSYGRVRALDGVDLDLAPGTHTALLGPNGSGKSTLLSVIAGVERPSAGHVELAAPGVAFVVQRSEASDRLPVTVRDTVAMGRWAERGLWRRMTRADHTLIDACIDRLGLTDLADRRLGELSGGQRQRALVAQGLAQRAPLLLLDEPATGLDSEAQQIIDDVIADEVSRGTTVVTATHHLESARRADRCVLMARGRIAFEGSPAEALDEARLSEAFLPAH</sequence>
<dbReference type="EMBL" id="SDPM01000001">
    <property type="protein sequence ID" value="RXZ87665.1"/>
    <property type="molecule type" value="Genomic_DNA"/>
</dbReference>
<dbReference type="NCBIfam" id="NF040873">
    <property type="entry name" value="AztA"/>
    <property type="match status" value="1"/>
</dbReference>
<protein>
    <submittedName>
        <fullName evidence="7">Metal ABC transporter ATP-binding protein</fullName>
    </submittedName>
    <submittedName>
        <fullName evidence="6">Zinc/manganese transport system ATP-binding protein</fullName>
    </submittedName>
</protein>
<evidence type="ECO:0000256" key="2">
    <source>
        <dbReference type="ARBA" id="ARBA00022448"/>
    </source>
</evidence>
<dbReference type="PROSITE" id="PS00211">
    <property type="entry name" value="ABC_TRANSPORTER_1"/>
    <property type="match status" value="1"/>
</dbReference>
<dbReference type="Pfam" id="PF00005">
    <property type="entry name" value="ABC_tran"/>
    <property type="match status" value="1"/>
</dbReference>
<accession>A0A4Q2M682</accession>
<evidence type="ECO:0000256" key="1">
    <source>
        <dbReference type="ARBA" id="ARBA00005417"/>
    </source>
</evidence>
<evidence type="ECO:0000313" key="8">
    <source>
        <dbReference type="Proteomes" id="UP000292686"/>
    </source>
</evidence>
<reference evidence="6 9" key="2">
    <citation type="submission" date="2020-07" db="EMBL/GenBank/DDBJ databases">
        <title>Sequencing the genomes of 1000 actinobacteria strains.</title>
        <authorList>
            <person name="Klenk H.-P."/>
        </authorList>
    </citation>
    <scope>NUCLEOTIDE SEQUENCE [LARGE SCALE GENOMIC DNA]</scope>
    <source>
        <strain evidence="6 9">DSM 23870</strain>
    </source>
</reference>
<dbReference type="GO" id="GO:0005524">
    <property type="term" value="F:ATP binding"/>
    <property type="evidence" value="ECO:0007669"/>
    <property type="project" value="UniProtKB-KW"/>
</dbReference>
<dbReference type="SUPFAM" id="SSF52540">
    <property type="entry name" value="P-loop containing nucleoside triphosphate hydrolases"/>
    <property type="match status" value="1"/>
</dbReference>
<dbReference type="InterPro" id="IPR003439">
    <property type="entry name" value="ABC_transporter-like_ATP-bd"/>
</dbReference>
<dbReference type="AlphaFoldDB" id="A0A4Q2M682"/>
<gene>
    <name evidence="6" type="ORF">BJ972_002714</name>
    <name evidence="7" type="ORF">ESP50_00200</name>
</gene>
<dbReference type="PANTHER" id="PTHR42734">
    <property type="entry name" value="METAL TRANSPORT SYSTEM ATP-BINDING PROTEIN TM_0124-RELATED"/>
    <property type="match status" value="1"/>
</dbReference>
<keyword evidence="3" id="KW-0547">Nucleotide-binding</keyword>
<keyword evidence="8" id="KW-1185">Reference proteome</keyword>
<evidence type="ECO:0000256" key="4">
    <source>
        <dbReference type="ARBA" id="ARBA00022840"/>
    </source>
</evidence>
<name>A0A4Q2M682_9MICO</name>
<dbReference type="PROSITE" id="PS50893">
    <property type="entry name" value="ABC_TRANSPORTER_2"/>
    <property type="match status" value="1"/>
</dbReference>
<dbReference type="InterPro" id="IPR047748">
    <property type="entry name" value="AztA-like"/>
</dbReference>
<evidence type="ECO:0000313" key="6">
    <source>
        <dbReference type="EMBL" id="NYD68195.1"/>
    </source>
</evidence>
<dbReference type="OrthoDB" id="3282096at2"/>
<dbReference type="InterPro" id="IPR050153">
    <property type="entry name" value="Metal_Ion_Import_ABC"/>
</dbReference>
<dbReference type="PANTHER" id="PTHR42734:SF5">
    <property type="entry name" value="IRON TRANSPORT SYSTEM ATP-BINDING PROTEIN HI_0361-RELATED"/>
    <property type="match status" value="1"/>
</dbReference>
<evidence type="ECO:0000313" key="9">
    <source>
        <dbReference type="Proteomes" id="UP000581087"/>
    </source>
</evidence>
<dbReference type="InterPro" id="IPR003593">
    <property type="entry name" value="AAA+_ATPase"/>
</dbReference>
<dbReference type="RefSeq" id="WP_129171930.1">
    <property type="nucleotide sequence ID" value="NZ_JACCBI010000001.1"/>
</dbReference>
<proteinExistence type="inferred from homology"/>
<dbReference type="Gene3D" id="3.40.50.300">
    <property type="entry name" value="P-loop containing nucleotide triphosphate hydrolases"/>
    <property type="match status" value="1"/>
</dbReference>
<keyword evidence="4 7" id="KW-0067">ATP-binding</keyword>
<dbReference type="GO" id="GO:0016887">
    <property type="term" value="F:ATP hydrolysis activity"/>
    <property type="evidence" value="ECO:0007669"/>
    <property type="project" value="InterPro"/>
</dbReference>
<dbReference type="Proteomes" id="UP000292686">
    <property type="component" value="Unassembled WGS sequence"/>
</dbReference>
<evidence type="ECO:0000259" key="5">
    <source>
        <dbReference type="PROSITE" id="PS50893"/>
    </source>
</evidence>
<evidence type="ECO:0000256" key="3">
    <source>
        <dbReference type="ARBA" id="ARBA00022741"/>
    </source>
</evidence>
<feature type="domain" description="ABC transporter" evidence="5">
    <location>
        <begin position="4"/>
        <end position="231"/>
    </location>
</feature>
<dbReference type="EMBL" id="JACCBI010000001">
    <property type="protein sequence ID" value="NYD68195.1"/>
    <property type="molecule type" value="Genomic_DNA"/>
</dbReference>
<dbReference type="InterPro" id="IPR017871">
    <property type="entry name" value="ABC_transporter-like_CS"/>
</dbReference>
<comment type="caution">
    <text evidence="7">The sequence shown here is derived from an EMBL/GenBank/DDBJ whole genome shotgun (WGS) entry which is preliminary data.</text>
</comment>
<dbReference type="InterPro" id="IPR027417">
    <property type="entry name" value="P-loop_NTPase"/>
</dbReference>